<comment type="similarity">
    <text evidence="5">Belongs to the iron/ascorbate-dependent oxidoreductase family.</text>
</comment>
<name>A0AAX6HG42_IRIPA</name>
<protein>
    <submittedName>
        <fullName evidence="7">Gibberellin 3-beta-dioxygenase 2-3</fullName>
    </submittedName>
</protein>
<evidence type="ECO:0000256" key="4">
    <source>
        <dbReference type="ARBA" id="ARBA00023004"/>
    </source>
</evidence>
<dbReference type="InterPro" id="IPR027443">
    <property type="entry name" value="IPNS-like_sf"/>
</dbReference>
<keyword evidence="2 5" id="KW-0479">Metal-binding</keyword>
<dbReference type="SUPFAM" id="SSF51197">
    <property type="entry name" value="Clavaminate synthase-like"/>
    <property type="match status" value="1"/>
</dbReference>
<dbReference type="GO" id="GO:0046872">
    <property type="term" value="F:metal ion binding"/>
    <property type="evidence" value="ECO:0007669"/>
    <property type="project" value="UniProtKB-KW"/>
</dbReference>
<accession>A0AAX6HG42</accession>
<keyword evidence="8" id="KW-1185">Reference proteome</keyword>
<feature type="domain" description="Fe2OG dioxygenase" evidence="6">
    <location>
        <begin position="191"/>
        <end position="304"/>
    </location>
</feature>
<reference evidence="7" key="2">
    <citation type="submission" date="2023-04" db="EMBL/GenBank/DDBJ databases">
        <authorList>
            <person name="Bruccoleri R.E."/>
            <person name="Oakeley E.J."/>
            <person name="Faust A.-M."/>
            <person name="Dessus-Babus S."/>
            <person name="Altorfer M."/>
            <person name="Burckhardt D."/>
            <person name="Oertli M."/>
            <person name="Naumann U."/>
            <person name="Petersen F."/>
            <person name="Wong J."/>
        </authorList>
    </citation>
    <scope>NUCLEOTIDE SEQUENCE</scope>
    <source>
        <strain evidence="7">GSM-AAB239-AS_SAM_17_03QT</strain>
        <tissue evidence="7">Leaf</tissue>
    </source>
</reference>
<dbReference type="Proteomes" id="UP001140949">
    <property type="component" value="Unassembled WGS sequence"/>
</dbReference>
<dbReference type="InterPro" id="IPR050231">
    <property type="entry name" value="Iron_ascorbate_oxido_reductase"/>
</dbReference>
<evidence type="ECO:0000259" key="6">
    <source>
        <dbReference type="PROSITE" id="PS51471"/>
    </source>
</evidence>
<comment type="caution">
    <text evidence="7">The sequence shown here is derived from an EMBL/GenBank/DDBJ whole genome shotgun (WGS) entry which is preliminary data.</text>
</comment>
<dbReference type="Gene3D" id="2.60.120.330">
    <property type="entry name" value="B-lactam Antibiotic, Isopenicillin N Synthase, Chain"/>
    <property type="match status" value="1"/>
</dbReference>
<reference evidence="7" key="1">
    <citation type="journal article" date="2023" name="GigaByte">
        <title>Genome assembly of the bearded iris, Iris pallida Lam.</title>
        <authorList>
            <person name="Bruccoleri R.E."/>
            <person name="Oakeley E.J."/>
            <person name="Faust A.M.E."/>
            <person name="Altorfer M."/>
            <person name="Dessus-Babus S."/>
            <person name="Burckhardt D."/>
            <person name="Oertli M."/>
            <person name="Naumann U."/>
            <person name="Petersen F."/>
            <person name="Wong J."/>
        </authorList>
    </citation>
    <scope>NUCLEOTIDE SEQUENCE</scope>
    <source>
        <strain evidence="7">GSM-AAB239-AS_SAM_17_03QT</strain>
    </source>
</reference>
<dbReference type="Pfam" id="PF03171">
    <property type="entry name" value="2OG-FeII_Oxy"/>
    <property type="match status" value="1"/>
</dbReference>
<evidence type="ECO:0000256" key="5">
    <source>
        <dbReference type="RuleBase" id="RU003682"/>
    </source>
</evidence>
<gene>
    <name evidence="7" type="ORF">M6B38_315510</name>
</gene>
<dbReference type="InterPro" id="IPR026992">
    <property type="entry name" value="DIOX_N"/>
</dbReference>
<evidence type="ECO:0000313" key="8">
    <source>
        <dbReference type="Proteomes" id="UP001140949"/>
    </source>
</evidence>
<dbReference type="PANTHER" id="PTHR47990">
    <property type="entry name" value="2-OXOGLUTARATE (2OG) AND FE(II)-DEPENDENT OXYGENASE SUPERFAMILY PROTEIN-RELATED"/>
    <property type="match status" value="1"/>
</dbReference>
<dbReference type="PROSITE" id="PS51471">
    <property type="entry name" value="FE2OG_OXY"/>
    <property type="match status" value="1"/>
</dbReference>
<comment type="cofactor">
    <cofactor evidence="1">
        <name>L-ascorbate</name>
        <dbReference type="ChEBI" id="CHEBI:38290"/>
    </cofactor>
</comment>
<evidence type="ECO:0000313" key="7">
    <source>
        <dbReference type="EMBL" id="KAJ6839551.1"/>
    </source>
</evidence>
<evidence type="ECO:0000256" key="1">
    <source>
        <dbReference type="ARBA" id="ARBA00001961"/>
    </source>
</evidence>
<dbReference type="AlphaFoldDB" id="A0AAX6HG42"/>
<organism evidence="7 8">
    <name type="scientific">Iris pallida</name>
    <name type="common">Sweet iris</name>
    <dbReference type="NCBI Taxonomy" id="29817"/>
    <lineage>
        <taxon>Eukaryota</taxon>
        <taxon>Viridiplantae</taxon>
        <taxon>Streptophyta</taxon>
        <taxon>Embryophyta</taxon>
        <taxon>Tracheophyta</taxon>
        <taxon>Spermatophyta</taxon>
        <taxon>Magnoliopsida</taxon>
        <taxon>Liliopsida</taxon>
        <taxon>Asparagales</taxon>
        <taxon>Iridaceae</taxon>
        <taxon>Iridoideae</taxon>
        <taxon>Irideae</taxon>
        <taxon>Iris</taxon>
    </lineage>
</organism>
<dbReference type="InterPro" id="IPR005123">
    <property type="entry name" value="Oxoglu/Fe-dep_dioxygenase_dom"/>
</dbReference>
<keyword evidence="4 5" id="KW-0408">Iron</keyword>
<dbReference type="Pfam" id="PF14226">
    <property type="entry name" value="DIOX_N"/>
    <property type="match status" value="1"/>
</dbReference>
<dbReference type="EMBL" id="JANAVB010009995">
    <property type="protein sequence ID" value="KAJ6839551.1"/>
    <property type="molecule type" value="Genomic_DNA"/>
</dbReference>
<evidence type="ECO:0000256" key="2">
    <source>
        <dbReference type="ARBA" id="ARBA00022723"/>
    </source>
</evidence>
<keyword evidence="3 5" id="KW-0560">Oxidoreductase</keyword>
<dbReference type="GO" id="GO:0016491">
    <property type="term" value="F:oxidoreductase activity"/>
    <property type="evidence" value="ECO:0007669"/>
    <property type="project" value="UniProtKB-KW"/>
</dbReference>
<dbReference type="InterPro" id="IPR044861">
    <property type="entry name" value="IPNS-like_FE2OG_OXY"/>
</dbReference>
<proteinExistence type="inferred from homology"/>
<sequence length="353" mass="39617">MPTSTHLNFFESVREVPDSHLWTVDDHPTSKHESVPVIDLSGPTAMAQLMEACEKWGAFQIVGHGIPDVLLDRFQAQLDRLFSLPAERKELAAQERCSDGLSGFGRIPIASFFSKEMWTEGFTIVGSPAEQARKMWPDDPHQFSDVIEEFNKEMRRLGRRLIRMMQLSLGLDEEEMVWDGPVEEEEKEDNDFTGALRLNSYPACPDPDRAMGMAAHTDSSLITLLYRSVPSGLQVLQDGSGLQQQPPGQARRWVAMSPVPARSLIIILGDLSPILTNGRFKSALHRVVVDRIDCHTSAAHFIGPPRRVTVKPAAKLVDPNRGPCYRAVSWPEYRDVKAKFFQQALESLKVSKE</sequence>
<evidence type="ECO:0000256" key="3">
    <source>
        <dbReference type="ARBA" id="ARBA00023002"/>
    </source>
</evidence>